<keyword evidence="2" id="KW-1185">Reference proteome</keyword>
<protein>
    <recommendedName>
        <fullName evidence="3">Phage baseplate protein</fullName>
    </recommendedName>
</protein>
<reference evidence="1 2" key="1">
    <citation type="submission" date="2016-04" db="EMBL/GenBank/DDBJ databases">
        <title>Chloroflexus islandicus sp. nov., a thermophilic filamentous anoxygenic phototrophic bacterium from geyser Strokkur (Iceland).</title>
        <authorList>
            <person name="Gaisin V.A."/>
            <person name="Kalashnikov A.M."/>
            <person name="Sukhacheva M.V."/>
            <person name="Grouzdev D.S."/>
            <person name="Ivanov T.M."/>
            <person name="Kuznetsov B."/>
            <person name="Gorlenko V.M."/>
        </authorList>
    </citation>
    <scope>NUCLEOTIDE SEQUENCE [LARGE SCALE GENOMIC DNA]</scope>
    <source>
        <strain evidence="2">isl-2</strain>
    </source>
</reference>
<evidence type="ECO:0000313" key="2">
    <source>
        <dbReference type="Proteomes" id="UP000078287"/>
    </source>
</evidence>
<dbReference type="STRING" id="1707952.A6A03_05100"/>
<evidence type="ECO:0000313" key="1">
    <source>
        <dbReference type="EMBL" id="OAN38268.1"/>
    </source>
</evidence>
<gene>
    <name evidence="1" type="ORF">A6A03_05100</name>
</gene>
<dbReference type="AlphaFoldDB" id="A0A178LXA2"/>
<dbReference type="Proteomes" id="UP000078287">
    <property type="component" value="Unassembled WGS sequence"/>
</dbReference>
<name>A0A178LXA2_9CHLR</name>
<evidence type="ECO:0008006" key="3">
    <source>
        <dbReference type="Google" id="ProtNLM"/>
    </source>
</evidence>
<organism evidence="1 2">
    <name type="scientific">Chloroflexus islandicus</name>
    <dbReference type="NCBI Taxonomy" id="1707952"/>
    <lineage>
        <taxon>Bacteria</taxon>
        <taxon>Bacillati</taxon>
        <taxon>Chloroflexota</taxon>
        <taxon>Chloroflexia</taxon>
        <taxon>Chloroflexales</taxon>
        <taxon>Chloroflexineae</taxon>
        <taxon>Chloroflexaceae</taxon>
        <taxon>Chloroflexus</taxon>
    </lineage>
</organism>
<dbReference type="EMBL" id="LWQS01000103">
    <property type="protein sequence ID" value="OAN38268.1"/>
    <property type="molecule type" value="Genomic_DNA"/>
</dbReference>
<sequence length="232" mass="24956">MAISAATLLDIWEAGAAQPPLARVLALLAPLFPEIAVAELPVGARDGLLLLVREWLFGAQMECVAVCPACATRLEFSLATTALRALAPATVVQSLDVGGQQLAFRLPASADLLGLPPGPAATRRLIERCLIDAPAMLSDEALAAVATAMANADPLLDLRIELACPDCSHSWAAPFDVAGFVWQELERWARRLLRDVHTLARAYGWRESEILALSPQRRALYLQMVNDERSAG</sequence>
<comment type="caution">
    <text evidence="1">The sequence shown here is derived from an EMBL/GenBank/DDBJ whole genome shotgun (WGS) entry which is preliminary data.</text>
</comment>
<dbReference type="RefSeq" id="WP_066791254.1">
    <property type="nucleotide sequence ID" value="NZ_LWQS01000103.1"/>
</dbReference>
<dbReference type="OrthoDB" id="283948at2"/>
<accession>A0A178LXA2</accession>
<proteinExistence type="predicted"/>